<dbReference type="GO" id="GO:0048316">
    <property type="term" value="P:seed development"/>
    <property type="evidence" value="ECO:0007669"/>
    <property type="project" value="TreeGrafter"/>
</dbReference>
<evidence type="ECO:0000313" key="8">
    <source>
        <dbReference type="EMBL" id="TKS10436.1"/>
    </source>
</evidence>
<dbReference type="AlphaFoldDB" id="A0A4V6AAW1"/>
<dbReference type="GO" id="GO:0035673">
    <property type="term" value="F:oligopeptide transmembrane transporter activity"/>
    <property type="evidence" value="ECO:0007669"/>
    <property type="project" value="InterPro"/>
</dbReference>
<dbReference type="EMBL" id="RCHU01000235">
    <property type="protein sequence ID" value="TKS10436.1"/>
    <property type="molecule type" value="Genomic_DNA"/>
</dbReference>
<keyword evidence="6 7" id="KW-0472">Membrane</keyword>
<evidence type="ECO:0000256" key="5">
    <source>
        <dbReference type="ARBA" id="ARBA00022989"/>
    </source>
</evidence>
<proteinExistence type="inferred from homology"/>
<evidence type="ECO:0000256" key="2">
    <source>
        <dbReference type="ARBA" id="ARBA00010276"/>
    </source>
</evidence>
<dbReference type="GO" id="GO:0051980">
    <property type="term" value="F:iron-nicotianamine transmembrane transporter activity"/>
    <property type="evidence" value="ECO:0007669"/>
    <property type="project" value="TreeGrafter"/>
</dbReference>
<evidence type="ECO:0000256" key="3">
    <source>
        <dbReference type="ARBA" id="ARBA00022448"/>
    </source>
</evidence>
<comment type="similarity">
    <text evidence="2">Belongs to the YSL (TC 2.A.67.2) family.</text>
</comment>
<evidence type="ECO:0000256" key="4">
    <source>
        <dbReference type="ARBA" id="ARBA00022692"/>
    </source>
</evidence>
<evidence type="ECO:0000256" key="6">
    <source>
        <dbReference type="ARBA" id="ARBA00023136"/>
    </source>
</evidence>
<keyword evidence="3" id="KW-0813">Transport</keyword>
<feature type="transmembrane region" description="Helical" evidence="7">
    <location>
        <begin position="35"/>
        <end position="56"/>
    </location>
</feature>
<protein>
    <submittedName>
        <fullName evidence="8">Uncharacterized protein</fullName>
    </submittedName>
</protein>
<name>A0A4V6AAW1_POPAL</name>
<gene>
    <name evidence="8" type="ORF">D5086_0000083220</name>
</gene>
<dbReference type="PANTHER" id="PTHR31645">
    <property type="entry name" value="OLIGOPEPTIDE TRANSPORTER YGL114W-RELATED"/>
    <property type="match status" value="1"/>
</dbReference>
<reference evidence="8" key="1">
    <citation type="submission" date="2018-10" db="EMBL/GenBank/DDBJ databases">
        <title>Population genomic analysis revealed the cold adaptation of white poplar.</title>
        <authorList>
            <person name="Liu Y.-J."/>
        </authorList>
    </citation>
    <scope>NUCLEOTIDE SEQUENCE [LARGE SCALE GENOMIC DNA]</scope>
    <source>
        <strain evidence="8">PAL-ZL1</strain>
    </source>
</reference>
<evidence type="ECO:0000256" key="7">
    <source>
        <dbReference type="SAM" id="Phobius"/>
    </source>
</evidence>
<dbReference type="GO" id="GO:0010039">
    <property type="term" value="P:response to iron ion"/>
    <property type="evidence" value="ECO:0007669"/>
    <property type="project" value="TreeGrafter"/>
</dbReference>
<dbReference type="InterPro" id="IPR045035">
    <property type="entry name" value="YSL-like"/>
</dbReference>
<organism evidence="8">
    <name type="scientific">Populus alba</name>
    <name type="common">White poplar</name>
    <dbReference type="NCBI Taxonomy" id="43335"/>
    <lineage>
        <taxon>Eukaryota</taxon>
        <taxon>Viridiplantae</taxon>
        <taxon>Streptophyta</taxon>
        <taxon>Embryophyta</taxon>
        <taxon>Tracheophyta</taxon>
        <taxon>Spermatophyta</taxon>
        <taxon>Magnoliopsida</taxon>
        <taxon>eudicotyledons</taxon>
        <taxon>Gunneridae</taxon>
        <taxon>Pentapetalae</taxon>
        <taxon>rosids</taxon>
        <taxon>fabids</taxon>
        <taxon>Malpighiales</taxon>
        <taxon>Salicaceae</taxon>
        <taxon>Saliceae</taxon>
        <taxon>Populus</taxon>
    </lineage>
</organism>
<evidence type="ECO:0000256" key="1">
    <source>
        <dbReference type="ARBA" id="ARBA00004141"/>
    </source>
</evidence>
<keyword evidence="4 7" id="KW-0812">Transmembrane</keyword>
<dbReference type="STRING" id="43335.A0A4V6AAW1"/>
<keyword evidence="5 7" id="KW-1133">Transmembrane helix</keyword>
<accession>A0A4V6AAW1</accession>
<sequence length="172" mass="19068">MKLNLTTGLVPNLNVSAALLDTERNIPGSTKEPGIGWMTGFLFVSSFVGLLALVPLRKIMIIDYKLSYPSGTDRKLGFLWIFNAKECSNGEAPPLPPSNFIAGDDSTLFEDGFGWKAVANGYGCGFMFGVIMGYVVFKTRRLAWFLKMVEDQWSLNASRTKKNASRNDARRN</sequence>
<comment type="caution">
    <text evidence="8">The sequence shown here is derived from an EMBL/GenBank/DDBJ whole genome shotgun (WGS) entry which is preliminary data.</text>
</comment>
<dbReference type="Pfam" id="PF03169">
    <property type="entry name" value="OPT"/>
    <property type="match status" value="1"/>
</dbReference>
<comment type="subcellular location">
    <subcellularLocation>
        <location evidence="1">Membrane</location>
        <topology evidence="1">Multi-pass membrane protein</topology>
    </subcellularLocation>
</comment>
<dbReference type="PANTHER" id="PTHR31645:SF4">
    <property type="entry name" value="METAL-NICOTIANAMINE TRANSPORTER YSL3"/>
    <property type="match status" value="1"/>
</dbReference>
<feature type="transmembrane region" description="Helical" evidence="7">
    <location>
        <begin position="117"/>
        <end position="137"/>
    </location>
</feature>
<dbReference type="InterPro" id="IPR004813">
    <property type="entry name" value="OPT"/>
</dbReference>
<dbReference type="GO" id="GO:0005886">
    <property type="term" value="C:plasma membrane"/>
    <property type="evidence" value="ECO:0007669"/>
    <property type="project" value="TreeGrafter"/>
</dbReference>